<feature type="compositionally biased region" description="Low complexity" evidence="4">
    <location>
        <begin position="252"/>
        <end position="264"/>
    </location>
</feature>
<accession>A0A7R9IP36</accession>
<dbReference type="InterPro" id="IPR019787">
    <property type="entry name" value="Znf_PHD-finger"/>
</dbReference>
<dbReference type="AlphaFoldDB" id="A0A7R9IP36"/>
<evidence type="ECO:0000256" key="4">
    <source>
        <dbReference type="SAM" id="MobiDB-lite"/>
    </source>
</evidence>
<dbReference type="Gene3D" id="3.30.40.10">
    <property type="entry name" value="Zinc/RING finger domain, C3HC4 (zinc finger)"/>
    <property type="match status" value="1"/>
</dbReference>
<evidence type="ECO:0000256" key="1">
    <source>
        <dbReference type="ARBA" id="ARBA00022723"/>
    </source>
</evidence>
<keyword evidence="2" id="KW-0863">Zinc-finger</keyword>
<protein>
    <recommendedName>
        <fullName evidence="5">PHD-type domain-containing protein</fullName>
    </recommendedName>
</protein>
<keyword evidence="1" id="KW-0479">Metal-binding</keyword>
<sequence>MTGNQGGKPSGIPKEQRFAHFYKPREVSLLLGNLLKENIFTAQVQSTRGSRFTVVQPTRLVSFSLGSEKPMLPVTAACVTCGLDGWGQQPVIPIQKLNRDIPSSLMECSVCYEIIHSDCVAKQLAGKDVQMASTEFLMYYRNTPQLTTGVAPVMLMMSRALRTPLDVINNGTDGQNNQSMEEIRAHLGSGALVRHHLSQMIAALPCSSQNISSPKESHWAMPYPPNCPIHRGEQDIGTGDDSLLPTPSPVIGDGSSQDMQGDSS</sequence>
<feature type="domain" description="PHD-type" evidence="5">
    <location>
        <begin position="72"/>
        <end position="123"/>
    </location>
</feature>
<dbReference type="GO" id="GO:0008270">
    <property type="term" value="F:zinc ion binding"/>
    <property type="evidence" value="ECO:0007669"/>
    <property type="project" value="UniProtKB-KW"/>
</dbReference>
<evidence type="ECO:0000256" key="3">
    <source>
        <dbReference type="ARBA" id="ARBA00022833"/>
    </source>
</evidence>
<name>A0A7R9IP36_9NEOP</name>
<dbReference type="Pfam" id="PF16866">
    <property type="entry name" value="PHD_4"/>
    <property type="match status" value="1"/>
</dbReference>
<keyword evidence="3" id="KW-0862">Zinc</keyword>
<evidence type="ECO:0000256" key="2">
    <source>
        <dbReference type="ARBA" id="ARBA00022771"/>
    </source>
</evidence>
<feature type="region of interest" description="Disordered" evidence="4">
    <location>
        <begin position="226"/>
        <end position="264"/>
    </location>
</feature>
<dbReference type="InterPro" id="IPR013083">
    <property type="entry name" value="Znf_RING/FYVE/PHD"/>
</dbReference>
<evidence type="ECO:0000313" key="6">
    <source>
        <dbReference type="EMBL" id="CAD7462038.1"/>
    </source>
</evidence>
<organism evidence="6">
    <name type="scientific">Timema tahoe</name>
    <dbReference type="NCBI Taxonomy" id="61484"/>
    <lineage>
        <taxon>Eukaryota</taxon>
        <taxon>Metazoa</taxon>
        <taxon>Ecdysozoa</taxon>
        <taxon>Arthropoda</taxon>
        <taxon>Hexapoda</taxon>
        <taxon>Insecta</taxon>
        <taxon>Pterygota</taxon>
        <taxon>Neoptera</taxon>
        <taxon>Polyneoptera</taxon>
        <taxon>Phasmatodea</taxon>
        <taxon>Timematodea</taxon>
        <taxon>Timematoidea</taxon>
        <taxon>Timematidae</taxon>
        <taxon>Timema</taxon>
    </lineage>
</organism>
<evidence type="ECO:0000259" key="5">
    <source>
        <dbReference type="Pfam" id="PF16866"/>
    </source>
</evidence>
<dbReference type="EMBL" id="OE005543">
    <property type="protein sequence ID" value="CAD7462038.1"/>
    <property type="molecule type" value="Genomic_DNA"/>
</dbReference>
<gene>
    <name evidence="6" type="ORF">TTEB3V08_LOCUS9938</name>
</gene>
<proteinExistence type="predicted"/>
<reference evidence="6" key="1">
    <citation type="submission" date="2020-11" db="EMBL/GenBank/DDBJ databases">
        <authorList>
            <person name="Tran Van P."/>
        </authorList>
    </citation>
    <scope>NUCLEOTIDE SEQUENCE</scope>
</reference>